<feature type="region of interest" description="Disordered" evidence="1">
    <location>
        <begin position="141"/>
        <end position="166"/>
    </location>
</feature>
<reference evidence="2" key="2">
    <citation type="submission" date="2020-09" db="EMBL/GenBank/DDBJ databases">
        <authorList>
            <person name="Sun Q."/>
            <person name="Zhou Y."/>
        </authorList>
    </citation>
    <scope>NUCLEOTIDE SEQUENCE</scope>
    <source>
        <strain evidence="2">CGMCC 1.15254</strain>
    </source>
</reference>
<evidence type="ECO:0000313" key="3">
    <source>
        <dbReference type="Proteomes" id="UP000632498"/>
    </source>
</evidence>
<reference evidence="2" key="1">
    <citation type="journal article" date="2014" name="Int. J. Syst. Evol. Microbiol.">
        <title>Complete genome sequence of Corynebacterium casei LMG S-19264T (=DSM 44701T), isolated from a smear-ripened cheese.</title>
        <authorList>
            <consortium name="US DOE Joint Genome Institute (JGI-PGF)"/>
            <person name="Walter F."/>
            <person name="Albersmeier A."/>
            <person name="Kalinowski J."/>
            <person name="Ruckert C."/>
        </authorList>
    </citation>
    <scope>NUCLEOTIDE SEQUENCE</scope>
    <source>
        <strain evidence="2">CGMCC 1.15254</strain>
    </source>
</reference>
<proteinExistence type="predicted"/>
<dbReference type="AlphaFoldDB" id="A0A917FEM4"/>
<sequence>MGNSMTITSSDGRVDIVAAPDGVQADSNFGQGYQQGSGHSEEIEDIVSIGIALSVAEKLKEAQDEVELMKILGIDEEKARELVGIVGEQYQELPGERLGKDEFLYDTVREVVIDMLTANVGNEDEVVIFRTFETRLAERIREKQSDPINREQQNKAEGIDGDEASE</sequence>
<dbReference type="Proteomes" id="UP000632498">
    <property type="component" value="Unassembled WGS sequence"/>
</dbReference>
<organism evidence="2 3">
    <name type="scientific">Terasakiella brassicae</name>
    <dbReference type="NCBI Taxonomy" id="1634917"/>
    <lineage>
        <taxon>Bacteria</taxon>
        <taxon>Pseudomonadati</taxon>
        <taxon>Pseudomonadota</taxon>
        <taxon>Alphaproteobacteria</taxon>
        <taxon>Rhodospirillales</taxon>
        <taxon>Terasakiellaceae</taxon>
        <taxon>Terasakiella</taxon>
    </lineage>
</organism>
<accession>A0A917FEM4</accession>
<name>A0A917FEM4_9PROT</name>
<evidence type="ECO:0000313" key="2">
    <source>
        <dbReference type="EMBL" id="GGF73984.1"/>
    </source>
</evidence>
<feature type="compositionally biased region" description="Basic and acidic residues" evidence="1">
    <location>
        <begin position="141"/>
        <end position="158"/>
    </location>
</feature>
<protein>
    <submittedName>
        <fullName evidence="2">Uncharacterized protein</fullName>
    </submittedName>
</protein>
<gene>
    <name evidence="2" type="ORF">GCM10011332_30050</name>
</gene>
<evidence type="ECO:0000256" key="1">
    <source>
        <dbReference type="SAM" id="MobiDB-lite"/>
    </source>
</evidence>
<keyword evidence="3" id="KW-1185">Reference proteome</keyword>
<dbReference type="EMBL" id="BMHV01000030">
    <property type="protein sequence ID" value="GGF73984.1"/>
    <property type="molecule type" value="Genomic_DNA"/>
</dbReference>
<comment type="caution">
    <text evidence="2">The sequence shown here is derived from an EMBL/GenBank/DDBJ whole genome shotgun (WGS) entry which is preliminary data.</text>
</comment>